<name>A0A7C8JFZ6_ORBOL</name>
<proteinExistence type="predicted"/>
<comment type="caution">
    <text evidence="1">The sequence shown here is derived from an EMBL/GenBank/DDBJ whole genome shotgun (WGS) entry which is preliminary data.</text>
</comment>
<dbReference type="EMBL" id="WIQW01000003">
    <property type="protein sequence ID" value="KAF3111925.1"/>
    <property type="molecule type" value="Genomic_DNA"/>
</dbReference>
<evidence type="ECO:0000313" key="1">
    <source>
        <dbReference type="EMBL" id="KAF3111925.1"/>
    </source>
</evidence>
<evidence type="ECO:0000313" key="2">
    <source>
        <dbReference type="Proteomes" id="UP000475325"/>
    </source>
</evidence>
<protein>
    <submittedName>
        <fullName evidence="1">Uncharacterized protein</fullName>
    </submittedName>
</protein>
<dbReference type="AlphaFoldDB" id="A0A7C8JFZ6"/>
<gene>
    <name evidence="1" type="ORF">TWF102_005686</name>
</gene>
<sequence>MVRIFSFRRNFKSLKYFPPSKKQISTDRQIDRKIDHIVSDLPAYFFFKIGDKFRTVRPKRSSEFFFLTAPSLGIRTTREISNSFKFRSVEEESNRVSNFSYSIRVIPHTSIPQASVRNLYNILKGSCGKKGSGVLSIL</sequence>
<organism evidence="1 2">
    <name type="scientific">Orbilia oligospora</name>
    <name type="common">Nematode-trapping fungus</name>
    <name type="synonym">Arthrobotrys oligospora</name>
    <dbReference type="NCBI Taxonomy" id="2813651"/>
    <lineage>
        <taxon>Eukaryota</taxon>
        <taxon>Fungi</taxon>
        <taxon>Dikarya</taxon>
        <taxon>Ascomycota</taxon>
        <taxon>Pezizomycotina</taxon>
        <taxon>Orbiliomycetes</taxon>
        <taxon>Orbiliales</taxon>
        <taxon>Orbiliaceae</taxon>
        <taxon>Orbilia</taxon>
    </lineage>
</organism>
<accession>A0A7C8JFZ6</accession>
<dbReference type="Proteomes" id="UP000475325">
    <property type="component" value="Unassembled WGS sequence"/>
</dbReference>
<reference evidence="1 2" key="1">
    <citation type="submission" date="2019-06" db="EMBL/GenBank/DDBJ databases">
        <authorList>
            <person name="Palmer J.M."/>
        </authorList>
    </citation>
    <scope>NUCLEOTIDE SEQUENCE [LARGE SCALE GENOMIC DNA]</scope>
    <source>
        <strain evidence="1 2">TWF102</strain>
    </source>
</reference>